<reference evidence="2" key="1">
    <citation type="submission" date="2014-09" db="EMBL/GenBank/DDBJ databases">
        <authorList>
            <person name="Magalhaes I.L.F."/>
            <person name="Oliveira U."/>
            <person name="Santos F.R."/>
            <person name="Vidigal T.H.D.A."/>
            <person name="Brescovit A.D."/>
            <person name="Santos A.J."/>
        </authorList>
    </citation>
    <scope>NUCLEOTIDE SEQUENCE</scope>
    <source>
        <tissue evidence="2">Shoot tissue taken approximately 20 cm above the soil surface</tissue>
    </source>
</reference>
<reference evidence="2" key="2">
    <citation type="journal article" date="2015" name="Data Brief">
        <title>Shoot transcriptome of the giant reed, Arundo donax.</title>
        <authorList>
            <person name="Barrero R.A."/>
            <person name="Guerrero F.D."/>
            <person name="Moolhuijzen P."/>
            <person name="Goolsby J.A."/>
            <person name="Tidwell J."/>
            <person name="Bellgard S.E."/>
            <person name="Bellgard M.I."/>
        </authorList>
    </citation>
    <scope>NUCLEOTIDE SEQUENCE</scope>
    <source>
        <tissue evidence="2">Shoot tissue taken approximately 20 cm above the soil surface</tissue>
    </source>
</reference>
<evidence type="ECO:0000313" key="2">
    <source>
        <dbReference type="EMBL" id="JAE10908.1"/>
    </source>
</evidence>
<evidence type="ECO:0000256" key="1">
    <source>
        <dbReference type="SAM" id="MobiDB-lite"/>
    </source>
</evidence>
<dbReference type="AlphaFoldDB" id="A0A0A9FRI6"/>
<name>A0A0A9FRI6_ARUDO</name>
<dbReference type="EMBL" id="GBRH01186988">
    <property type="protein sequence ID" value="JAE10908.1"/>
    <property type="molecule type" value="Transcribed_RNA"/>
</dbReference>
<organism evidence="2">
    <name type="scientific">Arundo donax</name>
    <name type="common">Giant reed</name>
    <name type="synonym">Donax arundinaceus</name>
    <dbReference type="NCBI Taxonomy" id="35708"/>
    <lineage>
        <taxon>Eukaryota</taxon>
        <taxon>Viridiplantae</taxon>
        <taxon>Streptophyta</taxon>
        <taxon>Embryophyta</taxon>
        <taxon>Tracheophyta</taxon>
        <taxon>Spermatophyta</taxon>
        <taxon>Magnoliopsida</taxon>
        <taxon>Liliopsida</taxon>
        <taxon>Poales</taxon>
        <taxon>Poaceae</taxon>
        <taxon>PACMAD clade</taxon>
        <taxon>Arundinoideae</taxon>
        <taxon>Arundineae</taxon>
        <taxon>Arundo</taxon>
    </lineage>
</organism>
<protein>
    <submittedName>
        <fullName evidence="2">Uncharacterized protein</fullName>
    </submittedName>
</protein>
<feature type="region of interest" description="Disordered" evidence="1">
    <location>
        <begin position="15"/>
        <end position="50"/>
    </location>
</feature>
<accession>A0A0A9FRI6</accession>
<sequence length="50" mass="5714">MRARAQLWPWRARAHGSLVQEASRASRREQAGRQRLGRGGGNARGESERW</sequence>
<proteinExistence type="predicted"/>